<dbReference type="InterPro" id="IPR007934">
    <property type="entry name" value="AbfB_ABD"/>
</dbReference>
<keyword evidence="2" id="KW-1133">Transmembrane helix</keyword>
<feature type="transmembrane region" description="Helical" evidence="2">
    <location>
        <begin position="51"/>
        <end position="71"/>
    </location>
</feature>
<feature type="compositionally biased region" description="Low complexity" evidence="1">
    <location>
        <begin position="121"/>
        <end position="137"/>
    </location>
</feature>
<organism evidence="4 5">
    <name type="scientific">Paractinoplanes deccanensis</name>
    <dbReference type="NCBI Taxonomy" id="113561"/>
    <lineage>
        <taxon>Bacteria</taxon>
        <taxon>Bacillati</taxon>
        <taxon>Actinomycetota</taxon>
        <taxon>Actinomycetes</taxon>
        <taxon>Micromonosporales</taxon>
        <taxon>Micromonosporaceae</taxon>
        <taxon>Paractinoplanes</taxon>
    </lineage>
</organism>
<dbReference type="Proteomes" id="UP000609879">
    <property type="component" value="Unassembled WGS sequence"/>
</dbReference>
<feature type="domain" description="Alpha-L-arabinofuranosidase B arabinose-binding" evidence="3">
    <location>
        <begin position="157"/>
        <end position="268"/>
    </location>
</feature>
<feature type="region of interest" description="Disordered" evidence="1">
    <location>
        <begin position="93"/>
        <end position="145"/>
    </location>
</feature>
<feature type="region of interest" description="Disordered" evidence="1">
    <location>
        <begin position="1"/>
        <end position="28"/>
    </location>
</feature>
<evidence type="ECO:0000313" key="4">
    <source>
        <dbReference type="EMBL" id="GID74613.1"/>
    </source>
</evidence>
<feature type="compositionally biased region" description="Low complexity" evidence="1">
    <location>
        <begin position="95"/>
        <end position="111"/>
    </location>
</feature>
<dbReference type="CDD" id="cd23399">
    <property type="entry name" value="beta-trefoil_ABD_ABFB"/>
    <property type="match status" value="1"/>
</dbReference>
<keyword evidence="5" id="KW-1185">Reference proteome</keyword>
<gene>
    <name evidence="4" type="ORF">Ade02nite_32540</name>
</gene>
<keyword evidence="2" id="KW-0472">Membrane</keyword>
<dbReference type="Pfam" id="PF05270">
    <property type="entry name" value="AbfB"/>
    <property type="match status" value="1"/>
</dbReference>
<dbReference type="SUPFAM" id="SSF110221">
    <property type="entry name" value="AbfB domain"/>
    <property type="match status" value="1"/>
</dbReference>
<evidence type="ECO:0000259" key="3">
    <source>
        <dbReference type="Pfam" id="PF05270"/>
    </source>
</evidence>
<protein>
    <recommendedName>
        <fullName evidence="3">Alpha-L-arabinofuranosidase B arabinose-binding domain-containing protein</fullName>
    </recommendedName>
</protein>
<dbReference type="EMBL" id="BOMI01000063">
    <property type="protein sequence ID" value="GID74613.1"/>
    <property type="molecule type" value="Genomic_DNA"/>
</dbReference>
<evidence type="ECO:0000313" key="5">
    <source>
        <dbReference type="Proteomes" id="UP000609879"/>
    </source>
</evidence>
<dbReference type="InterPro" id="IPR036195">
    <property type="entry name" value="AbfB_ABD_sf"/>
</dbReference>
<accession>A0ABQ3Y3R7</accession>
<dbReference type="Gene3D" id="2.80.10.50">
    <property type="match status" value="1"/>
</dbReference>
<evidence type="ECO:0000256" key="1">
    <source>
        <dbReference type="SAM" id="MobiDB-lite"/>
    </source>
</evidence>
<sequence>MPYREPGARPAASPRRVPPLIPPPDGAAPIRGRLAALAGVRRTSPLRGRRAVVAATTGAVIAVIGVTVLALRDDRPAPPPLGQREQLAVPPFSPAAPVSILPSPTRSTPSAATPPAPRRPPVVTTTTTRPPRTTAPTTKPPAPALLPGATVGLAAAERPGSRLRHRDFLARVEEIRSEDDRADARFTVRGGLAGRDCVSFESVNFPGHFLRHRDFVLRLDRHDRSPLFAEDATFCPRSAGDGGALVLESVNYPGHFLVAHFRGVRLERVAPGRATAFVVKTPL</sequence>
<feature type="compositionally biased region" description="Pro residues" evidence="1">
    <location>
        <begin position="16"/>
        <end position="26"/>
    </location>
</feature>
<evidence type="ECO:0000256" key="2">
    <source>
        <dbReference type="SAM" id="Phobius"/>
    </source>
</evidence>
<keyword evidence="2" id="KW-0812">Transmembrane</keyword>
<name>A0ABQ3Y3R7_9ACTN</name>
<proteinExistence type="predicted"/>
<comment type="caution">
    <text evidence="4">The sequence shown here is derived from an EMBL/GenBank/DDBJ whole genome shotgun (WGS) entry which is preliminary data.</text>
</comment>
<reference evidence="4 5" key="1">
    <citation type="submission" date="2021-01" db="EMBL/GenBank/DDBJ databases">
        <title>Whole genome shotgun sequence of Actinoplanes deccanensis NBRC 13994.</title>
        <authorList>
            <person name="Komaki H."/>
            <person name="Tamura T."/>
        </authorList>
    </citation>
    <scope>NUCLEOTIDE SEQUENCE [LARGE SCALE GENOMIC DNA]</scope>
    <source>
        <strain evidence="4 5">NBRC 13994</strain>
    </source>
</reference>